<name>A0AAJ0U3Q0_9GAMM</name>
<dbReference type="GO" id="GO:0016887">
    <property type="term" value="F:ATP hydrolysis activity"/>
    <property type="evidence" value="ECO:0007669"/>
    <property type="project" value="InterPro"/>
</dbReference>
<dbReference type="InterPro" id="IPR003593">
    <property type="entry name" value="AAA+_ATPase"/>
</dbReference>
<comment type="similarity">
    <text evidence="1">Belongs to the AAA ATPase family.</text>
</comment>
<dbReference type="GO" id="GO:0005524">
    <property type="term" value="F:ATP binding"/>
    <property type="evidence" value="ECO:0007669"/>
    <property type="project" value="UniProtKB-KW"/>
</dbReference>
<sequence length="711" mass="77822">MIQAQTSSLDLILCDPASHFAVHLYVAIDQLLAHIDRMSAYGGEPLDRFYQRYPFLAAYGAELCRYMPENLDWVHRAELWRSQILAWEEGTGTHLPLRALGSHLGLTFEARLAFVLTGLVEEDSRFGTFLSELQAPLNTRRPTLEFLGQVLGGGAGRIGVPDPWGLCGPLLESGLVETANPEAPRSEWTLRVPALLWDAARGRGDPPSETGLRLIPTGRLPSIDDLLFPADLLGRLARLPALVASGMVRLILLRSDPGTEALDVMGAIARGLGRGVLSLPSGSNDRERTWPALAPWCAMTGAMPVIAYDLSPGETAKLPALGGYGGPVGVLQGREGGLSDRALDQVITLELDPPDLELRRRHWRRALNGHTCEDLDRVAETFRLSGAYIRQVAQIALAQAGLNGSDRVGLAEVREAARALNRQHLDTLAARLEAKGRWEDLVVSEATRVKLIELGRRCACRERIQGHLGPAFEGSAQRGVRALLTGVSGTGKTLAARILAAELGMDIFRVDLAAVVNKYIGETEKNLHQVLTQAEALDVILLLDEGDALLGSRTEVKSANDRYANLETNFLLQRLEQYQGIVLVTTNLGENIDQAFKRRMDVVVPFFAPQVQERRGILSLHLPTLQGLSPEYLDEVALRCQLTGGQLRNAVTHAALLALEESAPIEDRHLETALRAEYRKAGGVYPIRRQPEGFVERPGRLQSFVAALRDD</sequence>
<dbReference type="SMART" id="SM00382">
    <property type="entry name" value="AAA"/>
    <property type="match status" value="1"/>
</dbReference>
<evidence type="ECO:0000259" key="4">
    <source>
        <dbReference type="SMART" id="SM00382"/>
    </source>
</evidence>
<gene>
    <name evidence="5" type="ORF">CKO40_09235</name>
</gene>
<dbReference type="Pfam" id="PF00004">
    <property type="entry name" value="AAA"/>
    <property type="match status" value="1"/>
</dbReference>
<dbReference type="Gene3D" id="3.40.50.300">
    <property type="entry name" value="P-loop containing nucleotide triphosphate hydrolases"/>
    <property type="match status" value="1"/>
</dbReference>
<dbReference type="PANTHER" id="PTHR23073">
    <property type="entry name" value="26S PROTEASOME REGULATORY SUBUNIT"/>
    <property type="match status" value="1"/>
</dbReference>
<comment type="caution">
    <text evidence="5">The sequence shown here is derived from an EMBL/GenBank/DDBJ whole genome shotgun (WGS) entry which is preliminary data.</text>
</comment>
<organism evidence="5 6">
    <name type="scientific">Halochromatium glycolicum</name>
    <dbReference type="NCBI Taxonomy" id="85075"/>
    <lineage>
        <taxon>Bacteria</taxon>
        <taxon>Pseudomonadati</taxon>
        <taxon>Pseudomonadota</taxon>
        <taxon>Gammaproteobacteria</taxon>
        <taxon>Chromatiales</taxon>
        <taxon>Chromatiaceae</taxon>
        <taxon>Halochromatium</taxon>
    </lineage>
</organism>
<dbReference type="InterPro" id="IPR027417">
    <property type="entry name" value="P-loop_NTPase"/>
</dbReference>
<dbReference type="CDD" id="cd19481">
    <property type="entry name" value="RecA-like_protease"/>
    <property type="match status" value="1"/>
</dbReference>
<evidence type="ECO:0000313" key="6">
    <source>
        <dbReference type="Proteomes" id="UP001296776"/>
    </source>
</evidence>
<dbReference type="InterPro" id="IPR003959">
    <property type="entry name" value="ATPase_AAA_core"/>
</dbReference>
<keyword evidence="3" id="KW-0067">ATP-binding</keyword>
<feature type="domain" description="AAA+ ATPase" evidence="4">
    <location>
        <begin position="478"/>
        <end position="606"/>
    </location>
</feature>
<dbReference type="RefSeq" id="WP_200345923.1">
    <property type="nucleotide sequence ID" value="NZ_NRSJ01000013.1"/>
</dbReference>
<dbReference type="InterPro" id="IPR050221">
    <property type="entry name" value="26S_Proteasome_ATPase"/>
</dbReference>
<keyword evidence="2" id="KW-0547">Nucleotide-binding</keyword>
<dbReference type="AlphaFoldDB" id="A0AAJ0U3Q0"/>
<reference evidence="5" key="2">
    <citation type="journal article" date="2020" name="Microorganisms">
        <title>Osmotic Adaptation and Compatible Solute Biosynthesis of Phototrophic Bacteria as Revealed from Genome Analyses.</title>
        <authorList>
            <person name="Imhoff J.F."/>
            <person name="Rahn T."/>
            <person name="Kunzel S."/>
            <person name="Keller A."/>
            <person name="Neulinger S.C."/>
        </authorList>
    </citation>
    <scope>NUCLEOTIDE SEQUENCE</scope>
    <source>
        <strain evidence="5">DSM 11080</strain>
    </source>
</reference>
<dbReference type="Gene3D" id="1.10.8.60">
    <property type="match status" value="1"/>
</dbReference>
<evidence type="ECO:0000256" key="2">
    <source>
        <dbReference type="ARBA" id="ARBA00022741"/>
    </source>
</evidence>
<dbReference type="Proteomes" id="UP001296776">
    <property type="component" value="Unassembled WGS sequence"/>
</dbReference>
<dbReference type="EMBL" id="NRSJ01000013">
    <property type="protein sequence ID" value="MBK1704715.1"/>
    <property type="molecule type" value="Genomic_DNA"/>
</dbReference>
<evidence type="ECO:0000256" key="3">
    <source>
        <dbReference type="ARBA" id="ARBA00022840"/>
    </source>
</evidence>
<keyword evidence="6" id="KW-1185">Reference proteome</keyword>
<protein>
    <recommendedName>
        <fullName evidence="4">AAA+ ATPase domain-containing protein</fullName>
    </recommendedName>
</protein>
<evidence type="ECO:0000313" key="5">
    <source>
        <dbReference type="EMBL" id="MBK1704715.1"/>
    </source>
</evidence>
<reference evidence="5" key="1">
    <citation type="submission" date="2017-08" db="EMBL/GenBank/DDBJ databases">
        <authorList>
            <person name="Imhoff J.F."/>
            <person name="Rahn T."/>
            <person name="Kuenzel S."/>
            <person name="Neulinger S.C."/>
        </authorList>
    </citation>
    <scope>NUCLEOTIDE SEQUENCE</scope>
    <source>
        <strain evidence="5">DSM 11080</strain>
    </source>
</reference>
<dbReference type="SUPFAM" id="SSF52540">
    <property type="entry name" value="P-loop containing nucleoside triphosphate hydrolases"/>
    <property type="match status" value="1"/>
</dbReference>
<evidence type="ECO:0000256" key="1">
    <source>
        <dbReference type="ARBA" id="ARBA00006914"/>
    </source>
</evidence>
<proteinExistence type="inferred from homology"/>
<accession>A0AAJ0U3Q0</accession>